<evidence type="ECO:0000313" key="3">
    <source>
        <dbReference type="Proteomes" id="UP000499080"/>
    </source>
</evidence>
<evidence type="ECO:0000313" key="2">
    <source>
        <dbReference type="EMBL" id="GBN54610.1"/>
    </source>
</evidence>
<accession>A0A4Y2PVK9</accession>
<dbReference type="EMBL" id="BGPR01012111">
    <property type="protein sequence ID" value="GBN54610.1"/>
    <property type="molecule type" value="Genomic_DNA"/>
</dbReference>
<comment type="caution">
    <text evidence="2">The sequence shown here is derived from an EMBL/GenBank/DDBJ whole genome shotgun (WGS) entry which is preliminary data.</text>
</comment>
<keyword evidence="3" id="KW-1185">Reference proteome</keyword>
<reference evidence="2 3" key="1">
    <citation type="journal article" date="2019" name="Sci. Rep.">
        <title>Orb-weaving spider Araneus ventricosus genome elucidates the spidroin gene catalogue.</title>
        <authorList>
            <person name="Kono N."/>
            <person name="Nakamura H."/>
            <person name="Ohtoshi R."/>
            <person name="Moran D.A.P."/>
            <person name="Shinohara A."/>
            <person name="Yoshida Y."/>
            <person name="Fujiwara M."/>
            <person name="Mori M."/>
            <person name="Tomita M."/>
            <person name="Arakawa K."/>
        </authorList>
    </citation>
    <scope>NUCLEOTIDE SEQUENCE [LARGE SCALE GENOMIC DNA]</scope>
</reference>
<proteinExistence type="predicted"/>
<name>A0A4Y2PVK9_ARAVE</name>
<sequence>MAESRARIKALSKSNHETWKMLLEAVLIINDRFKYVSEVAPTLEPKEACGSWKIEDSKTRPMRSAKRAEADKELSNGERYVGKAREHLLSKSPCEKG</sequence>
<feature type="region of interest" description="Disordered" evidence="1">
    <location>
        <begin position="58"/>
        <end position="97"/>
    </location>
</feature>
<feature type="compositionally biased region" description="Basic and acidic residues" evidence="1">
    <location>
        <begin position="66"/>
        <end position="97"/>
    </location>
</feature>
<gene>
    <name evidence="2" type="ORF">AVEN_2739_1</name>
</gene>
<organism evidence="2 3">
    <name type="scientific">Araneus ventricosus</name>
    <name type="common">Orbweaver spider</name>
    <name type="synonym">Epeira ventricosa</name>
    <dbReference type="NCBI Taxonomy" id="182803"/>
    <lineage>
        <taxon>Eukaryota</taxon>
        <taxon>Metazoa</taxon>
        <taxon>Ecdysozoa</taxon>
        <taxon>Arthropoda</taxon>
        <taxon>Chelicerata</taxon>
        <taxon>Arachnida</taxon>
        <taxon>Araneae</taxon>
        <taxon>Araneomorphae</taxon>
        <taxon>Entelegynae</taxon>
        <taxon>Araneoidea</taxon>
        <taxon>Araneidae</taxon>
        <taxon>Araneus</taxon>
    </lineage>
</organism>
<evidence type="ECO:0000256" key="1">
    <source>
        <dbReference type="SAM" id="MobiDB-lite"/>
    </source>
</evidence>
<dbReference type="AlphaFoldDB" id="A0A4Y2PVK9"/>
<dbReference type="OrthoDB" id="413361at2759"/>
<protein>
    <submittedName>
        <fullName evidence="2">Uncharacterized protein</fullName>
    </submittedName>
</protein>
<dbReference type="Proteomes" id="UP000499080">
    <property type="component" value="Unassembled WGS sequence"/>
</dbReference>